<evidence type="ECO:0000313" key="5">
    <source>
        <dbReference type="Proteomes" id="UP001303532"/>
    </source>
</evidence>
<reference evidence="4 5" key="1">
    <citation type="submission" date="2023-01" db="EMBL/GenBank/DDBJ databases">
        <title>Sporosarcina sp. nov., isolated from Korean tranditional fermented seafood 'Jeotgal'.</title>
        <authorList>
            <person name="Yang A.-I."/>
        </authorList>
    </citation>
    <scope>NUCLEOTIDE SEQUENCE [LARGE SCALE GENOMIC DNA]</scope>
    <source>
        <strain evidence="4 5">B2O-1</strain>
    </source>
</reference>
<evidence type="ECO:0000259" key="2">
    <source>
        <dbReference type="Pfam" id="PF13786"/>
    </source>
</evidence>
<keyword evidence="1" id="KW-0812">Transmembrane</keyword>
<dbReference type="Pfam" id="PF18705">
    <property type="entry name" value="DUF5643"/>
    <property type="match status" value="1"/>
</dbReference>
<sequence length="444" mass="50574">MHDKDDELEIWKKTLENREIPEVDLDNAIHRGVLQARRQYPLKKEKRFKRPLIAGLAVAVMCLLFVTTIRSSPAFADAVSAFPGMKKIVALIQDDQGLKSAIKNKHFQKIGVSDETSGVQITLDGVIPSSQNLVLFYTITYKKNHRSDFLQNIWIRGANGEELGLASVWQIPSEDYETANTSTNAISVDFNEPISKKEAVLEFDFIGGYGEKETIQLPFTINVDDVPNYTYAVNQKVTIDEQSLLVRQVTINPVITSVEIEYDPNNSKEIFGIEHLSIKGKWGRKWKPLKNGLTSSSTDDFPNRVTYYLQSSYFENNKKLKLEIGKVMALDKQETELVIDTESEKIVKQPKDKRFSNVKVRGGELNIDFEGESDFYNYPVSINFMDSQNEERQFEYWSGHPNGEEKATLMMKLPDSPIKNPITLKINGYPNYLEQDSPAIIELK</sequence>
<name>A0ABZ0L125_9BACL</name>
<dbReference type="RefSeq" id="WP_323693413.1">
    <property type="nucleotide sequence ID" value="NZ_CP116341.1"/>
</dbReference>
<organism evidence="4 5">
    <name type="scientific">Sporosarcina jeotgali</name>
    <dbReference type="NCBI Taxonomy" id="3020056"/>
    <lineage>
        <taxon>Bacteria</taxon>
        <taxon>Bacillati</taxon>
        <taxon>Bacillota</taxon>
        <taxon>Bacilli</taxon>
        <taxon>Bacillales</taxon>
        <taxon>Caryophanaceae</taxon>
        <taxon>Sporosarcina</taxon>
    </lineage>
</organism>
<evidence type="ECO:0000313" key="4">
    <source>
        <dbReference type="EMBL" id="WOV85818.1"/>
    </source>
</evidence>
<dbReference type="Proteomes" id="UP001303532">
    <property type="component" value="Chromosome"/>
</dbReference>
<feature type="domain" description="DUF5643" evidence="3">
    <location>
        <begin position="230"/>
        <end position="341"/>
    </location>
</feature>
<dbReference type="Pfam" id="PF13786">
    <property type="entry name" value="DUF4179"/>
    <property type="match status" value="1"/>
</dbReference>
<dbReference type="EMBL" id="CP116341">
    <property type="protein sequence ID" value="WOV85818.1"/>
    <property type="molecule type" value="Genomic_DNA"/>
</dbReference>
<gene>
    <name evidence="4" type="ORF">PGH26_07760</name>
</gene>
<keyword evidence="1" id="KW-1133">Transmembrane helix</keyword>
<proteinExistence type="predicted"/>
<keyword evidence="1" id="KW-0472">Membrane</keyword>
<keyword evidence="5" id="KW-1185">Reference proteome</keyword>
<feature type="domain" description="DUF4179" evidence="2">
    <location>
        <begin position="52"/>
        <end position="139"/>
    </location>
</feature>
<feature type="transmembrane region" description="Helical" evidence="1">
    <location>
        <begin position="52"/>
        <end position="69"/>
    </location>
</feature>
<protein>
    <submittedName>
        <fullName evidence="4">DUF4179 domain-containing protein</fullName>
    </submittedName>
</protein>
<dbReference type="InterPro" id="IPR040680">
    <property type="entry name" value="DUF5643"/>
</dbReference>
<accession>A0ABZ0L125</accession>
<dbReference type="InterPro" id="IPR025436">
    <property type="entry name" value="DUF4179"/>
</dbReference>
<dbReference type="Gene3D" id="2.60.40.1630">
    <property type="entry name" value="bacillus anthracis domain"/>
    <property type="match status" value="1"/>
</dbReference>
<evidence type="ECO:0000256" key="1">
    <source>
        <dbReference type="SAM" id="Phobius"/>
    </source>
</evidence>
<evidence type="ECO:0000259" key="3">
    <source>
        <dbReference type="Pfam" id="PF18705"/>
    </source>
</evidence>